<name>A0A8J2SJZ6_9STRA</name>
<evidence type="ECO:0000256" key="7">
    <source>
        <dbReference type="ARBA" id="ARBA00023295"/>
    </source>
</evidence>
<reference evidence="9" key="1">
    <citation type="submission" date="2021-11" db="EMBL/GenBank/DDBJ databases">
        <authorList>
            <consortium name="Genoscope - CEA"/>
            <person name="William W."/>
        </authorList>
    </citation>
    <scope>NUCLEOTIDE SEQUENCE</scope>
</reference>
<dbReference type="EMBL" id="CAKKNE010000004">
    <property type="protein sequence ID" value="CAH0373733.1"/>
    <property type="molecule type" value="Genomic_DNA"/>
</dbReference>
<evidence type="ECO:0000259" key="8">
    <source>
        <dbReference type="Pfam" id="PF00294"/>
    </source>
</evidence>
<dbReference type="GO" id="GO:0004730">
    <property type="term" value="F:pseudouridylate synthase activity"/>
    <property type="evidence" value="ECO:0007669"/>
    <property type="project" value="InterPro"/>
</dbReference>
<keyword evidence="6" id="KW-0456">Lyase</keyword>
<dbReference type="HAMAP" id="MF_01876">
    <property type="entry name" value="PsiMP_glycosidase"/>
    <property type="match status" value="1"/>
</dbReference>
<dbReference type="PANTHER" id="PTHR42909">
    <property type="entry name" value="ZGC:136858"/>
    <property type="match status" value="1"/>
</dbReference>
<dbReference type="Pfam" id="PF00294">
    <property type="entry name" value="PfkB"/>
    <property type="match status" value="1"/>
</dbReference>
<evidence type="ECO:0000256" key="6">
    <source>
        <dbReference type="ARBA" id="ARBA00023239"/>
    </source>
</evidence>
<keyword evidence="5" id="KW-0464">Manganese</keyword>
<dbReference type="InterPro" id="IPR002139">
    <property type="entry name" value="Ribo/fructo_kinase"/>
</dbReference>
<dbReference type="InterPro" id="IPR007342">
    <property type="entry name" value="PsuG"/>
</dbReference>
<dbReference type="PRINTS" id="PR00990">
    <property type="entry name" value="RIBOKINASE"/>
</dbReference>
<dbReference type="PANTHER" id="PTHR42909:SF1">
    <property type="entry name" value="CARBOHYDRATE KINASE PFKB DOMAIN-CONTAINING PROTEIN"/>
    <property type="match status" value="1"/>
</dbReference>
<evidence type="ECO:0000256" key="1">
    <source>
        <dbReference type="ARBA" id="ARBA00022679"/>
    </source>
</evidence>
<dbReference type="InterPro" id="IPR011611">
    <property type="entry name" value="PfkB_dom"/>
</dbReference>
<gene>
    <name evidence="9" type="ORF">PECAL_4P09650</name>
</gene>
<dbReference type="Pfam" id="PF04227">
    <property type="entry name" value="Indigoidine_A"/>
    <property type="match status" value="1"/>
</dbReference>
<dbReference type="GO" id="GO:0005737">
    <property type="term" value="C:cytoplasm"/>
    <property type="evidence" value="ECO:0007669"/>
    <property type="project" value="TreeGrafter"/>
</dbReference>
<keyword evidence="4" id="KW-0378">Hydrolase</keyword>
<dbReference type="SUPFAM" id="SSF110581">
    <property type="entry name" value="Indigoidine synthase A-like"/>
    <property type="match status" value="1"/>
</dbReference>
<evidence type="ECO:0000256" key="2">
    <source>
        <dbReference type="ARBA" id="ARBA00022723"/>
    </source>
</evidence>
<keyword evidence="10" id="KW-1185">Reference proteome</keyword>
<proteinExistence type="inferred from homology"/>
<feature type="domain" description="Carbohydrate kinase PfkB" evidence="8">
    <location>
        <begin position="335"/>
        <end position="603"/>
    </location>
</feature>
<evidence type="ECO:0000313" key="9">
    <source>
        <dbReference type="EMBL" id="CAH0373733.1"/>
    </source>
</evidence>
<accession>A0A8J2SJZ6</accession>
<dbReference type="InterPro" id="IPR022830">
    <property type="entry name" value="Indigdn_synthA-like"/>
</dbReference>
<keyword evidence="2" id="KW-0479">Metal-binding</keyword>
<protein>
    <recommendedName>
        <fullName evidence="8">Carbohydrate kinase PfkB domain-containing protein</fullName>
    </recommendedName>
</protein>
<dbReference type="GO" id="GO:0046872">
    <property type="term" value="F:metal ion binding"/>
    <property type="evidence" value="ECO:0007669"/>
    <property type="project" value="UniProtKB-KW"/>
</dbReference>
<dbReference type="OrthoDB" id="198885at2759"/>
<comment type="caution">
    <text evidence="9">The sequence shown here is derived from an EMBL/GenBank/DDBJ whole genome shotgun (WGS) entry which is preliminary data.</text>
</comment>
<dbReference type="Proteomes" id="UP000789595">
    <property type="component" value="Unassembled WGS sequence"/>
</dbReference>
<evidence type="ECO:0000256" key="4">
    <source>
        <dbReference type="ARBA" id="ARBA00022801"/>
    </source>
</evidence>
<dbReference type="AlphaFoldDB" id="A0A8J2SJZ6"/>
<dbReference type="InterPro" id="IPR029056">
    <property type="entry name" value="Ribokinase-like"/>
</dbReference>
<evidence type="ECO:0000313" key="10">
    <source>
        <dbReference type="Proteomes" id="UP000789595"/>
    </source>
</evidence>
<dbReference type="Gene3D" id="3.40.1190.20">
    <property type="match status" value="1"/>
</dbReference>
<evidence type="ECO:0000256" key="5">
    <source>
        <dbReference type="ARBA" id="ARBA00023211"/>
    </source>
</evidence>
<evidence type="ECO:0000256" key="3">
    <source>
        <dbReference type="ARBA" id="ARBA00022777"/>
    </source>
</evidence>
<dbReference type="GO" id="GO:0016798">
    <property type="term" value="F:hydrolase activity, acting on glycosyl bonds"/>
    <property type="evidence" value="ECO:0007669"/>
    <property type="project" value="UniProtKB-KW"/>
</dbReference>
<sequence length="613" mass="60778">MLLARRLSTQRAFVVRDEVRAAVAARRPVVALESTIITHGMPFPRNLEVARACEAAVRERGAVPATVAVLAGAVRVGLADAELEAVAASGRAGAATKVSRRDLGWAVQRTRADPAACGATTVAATAWAARRAGVHVFATGGLGGVHRGASDTRDAVWDVSADLDELGRTQVLVVCGGVKSILDVPKTLEALETRGVAVAALGTRDFPAFFSLRSPGVDGAPNRAPLRVDSAAEAAAWFGAHRELGLASGCVLAVPNPAPLQTEAVEAATRDALAAARDAGVAGADATPFLLADLERRTAGRSLDANVALVLNNVAVAADVAAALARPPPARPPAVVVCGAAAVDVCATAAADAAGTSAPGVVRASRGGVGANVARAAARAAPTALLATTDASTLESLAEAGVDVRGCATAAAAPTYVALHGADGDLVGGVFAGAADAAAWDASAVAGARVVVVDANLSKDAYAAVLAALDDATELWFEPTSTAKAAAAFAEIRHRCDVVTPNEAELAALLRACGGAPVGFERDAAALAQRAGAAVIATRGARGAVLATRDGRVAALPAERVAAGLANGAGDAFCGAAAAARAAGRPLEEACRAGAAAAGRVVRGADSAPAVVF</sequence>
<organism evidence="9 10">
    <name type="scientific">Pelagomonas calceolata</name>
    <dbReference type="NCBI Taxonomy" id="35677"/>
    <lineage>
        <taxon>Eukaryota</taxon>
        <taxon>Sar</taxon>
        <taxon>Stramenopiles</taxon>
        <taxon>Ochrophyta</taxon>
        <taxon>Pelagophyceae</taxon>
        <taxon>Pelagomonadales</taxon>
        <taxon>Pelagomonadaceae</taxon>
        <taxon>Pelagomonas</taxon>
    </lineage>
</organism>
<keyword evidence="1" id="KW-0808">Transferase</keyword>
<dbReference type="GO" id="GO:0016301">
    <property type="term" value="F:kinase activity"/>
    <property type="evidence" value="ECO:0007669"/>
    <property type="project" value="UniProtKB-KW"/>
</dbReference>
<dbReference type="SUPFAM" id="SSF53613">
    <property type="entry name" value="Ribokinase-like"/>
    <property type="match status" value="1"/>
</dbReference>
<dbReference type="Gene3D" id="3.40.1790.10">
    <property type="entry name" value="Indigoidine synthase domain"/>
    <property type="match status" value="1"/>
</dbReference>
<keyword evidence="7" id="KW-0326">Glycosidase</keyword>
<keyword evidence="3" id="KW-0418">Kinase</keyword>